<organism evidence="2">
    <name type="scientific">Anguilla anguilla</name>
    <name type="common">European freshwater eel</name>
    <name type="synonym">Muraena anguilla</name>
    <dbReference type="NCBI Taxonomy" id="7936"/>
    <lineage>
        <taxon>Eukaryota</taxon>
        <taxon>Metazoa</taxon>
        <taxon>Chordata</taxon>
        <taxon>Craniata</taxon>
        <taxon>Vertebrata</taxon>
        <taxon>Euteleostomi</taxon>
        <taxon>Actinopterygii</taxon>
        <taxon>Neopterygii</taxon>
        <taxon>Teleostei</taxon>
        <taxon>Anguilliformes</taxon>
        <taxon>Anguillidae</taxon>
        <taxon>Anguilla</taxon>
    </lineage>
</organism>
<accession>A0A0E9PDW0</accession>
<sequence>MSFARRRRSAVSAAGSLRFR</sequence>
<feature type="region of interest" description="Disordered" evidence="1">
    <location>
        <begin position="1"/>
        <end position="20"/>
    </location>
</feature>
<reference evidence="2" key="1">
    <citation type="submission" date="2014-11" db="EMBL/GenBank/DDBJ databases">
        <authorList>
            <person name="Amaro Gonzalez C."/>
        </authorList>
    </citation>
    <scope>NUCLEOTIDE SEQUENCE</scope>
</reference>
<evidence type="ECO:0000256" key="1">
    <source>
        <dbReference type="SAM" id="MobiDB-lite"/>
    </source>
</evidence>
<dbReference type="AlphaFoldDB" id="A0A0E9PDW0"/>
<proteinExistence type="predicted"/>
<dbReference type="EMBL" id="GBXM01106105">
    <property type="protein sequence ID" value="JAH02472.1"/>
    <property type="molecule type" value="Transcribed_RNA"/>
</dbReference>
<reference evidence="2" key="2">
    <citation type="journal article" date="2015" name="Fish Shellfish Immunol.">
        <title>Early steps in the European eel (Anguilla anguilla)-Vibrio vulnificus interaction in the gills: Role of the RtxA13 toxin.</title>
        <authorList>
            <person name="Callol A."/>
            <person name="Pajuelo D."/>
            <person name="Ebbesson L."/>
            <person name="Teles M."/>
            <person name="MacKenzie S."/>
            <person name="Amaro C."/>
        </authorList>
    </citation>
    <scope>NUCLEOTIDE SEQUENCE</scope>
</reference>
<protein>
    <submittedName>
        <fullName evidence="2">Uncharacterized protein</fullName>
    </submittedName>
</protein>
<feature type="compositionally biased region" description="Low complexity" evidence="1">
    <location>
        <begin position="10"/>
        <end position="20"/>
    </location>
</feature>
<evidence type="ECO:0000313" key="2">
    <source>
        <dbReference type="EMBL" id="JAH02472.1"/>
    </source>
</evidence>
<name>A0A0E9PDW0_ANGAN</name>